<dbReference type="EMBL" id="JASVDS010000002">
    <property type="protein sequence ID" value="MDL5032041.1"/>
    <property type="molecule type" value="Genomic_DNA"/>
</dbReference>
<protein>
    <submittedName>
        <fullName evidence="2">GNAT family N-acetyltransferase</fullName>
    </submittedName>
</protein>
<accession>A0ABT7LGQ7</accession>
<dbReference type="PROSITE" id="PS51186">
    <property type="entry name" value="GNAT"/>
    <property type="match status" value="1"/>
</dbReference>
<dbReference type="RefSeq" id="WP_285982143.1">
    <property type="nucleotide sequence ID" value="NZ_JASVDS010000002.1"/>
</dbReference>
<feature type="domain" description="N-acetyltransferase" evidence="1">
    <location>
        <begin position="56"/>
        <end position="196"/>
    </location>
</feature>
<sequence>MSQRAGTLHADVDLFTEQAASSRRATPPHMTLTPSRKTAGLSLHRPDAACTAAYERFFTDGSASDGYGGAPLSVDGARARLAKDREAWERQGFGLWAIHDHGAPIGACGFAQKPGWPRELTWWLLPAFRGRGIAFAASRAALAHAYDHFRWPTVETYMKDSNRAARALALRLGGVPIDRTVFPDGIARDRFRLPPPPAGAFIPIQP</sequence>
<dbReference type="PANTHER" id="PTHR43792">
    <property type="entry name" value="GNAT FAMILY, PUTATIVE (AFU_ORTHOLOGUE AFUA_3G00765)-RELATED-RELATED"/>
    <property type="match status" value="1"/>
</dbReference>
<dbReference type="Proteomes" id="UP001238603">
    <property type="component" value="Unassembled WGS sequence"/>
</dbReference>
<reference evidence="2 3" key="1">
    <citation type="submission" date="2023-06" db="EMBL/GenBank/DDBJ databases">
        <title>Pelomonas sp. APW6 16S ribosomal RNA gene genome sequencing and assembly.</title>
        <authorList>
            <person name="Woo H."/>
        </authorList>
    </citation>
    <scope>NUCLEOTIDE SEQUENCE [LARGE SCALE GENOMIC DNA]</scope>
    <source>
        <strain evidence="2 3">APW6</strain>
    </source>
</reference>
<proteinExistence type="predicted"/>
<dbReference type="InterPro" id="IPR016181">
    <property type="entry name" value="Acyl_CoA_acyltransferase"/>
</dbReference>
<evidence type="ECO:0000313" key="3">
    <source>
        <dbReference type="Proteomes" id="UP001238603"/>
    </source>
</evidence>
<dbReference type="PANTHER" id="PTHR43792:SF1">
    <property type="entry name" value="N-ACETYLTRANSFERASE DOMAIN-CONTAINING PROTEIN"/>
    <property type="match status" value="1"/>
</dbReference>
<comment type="caution">
    <text evidence="2">The sequence shown here is derived from an EMBL/GenBank/DDBJ whole genome shotgun (WGS) entry which is preliminary data.</text>
</comment>
<organism evidence="2 3">
    <name type="scientific">Roseateles subflavus</name>
    <dbReference type="NCBI Taxonomy" id="3053353"/>
    <lineage>
        <taxon>Bacteria</taxon>
        <taxon>Pseudomonadati</taxon>
        <taxon>Pseudomonadota</taxon>
        <taxon>Betaproteobacteria</taxon>
        <taxon>Burkholderiales</taxon>
        <taxon>Sphaerotilaceae</taxon>
        <taxon>Roseateles</taxon>
    </lineage>
</organism>
<dbReference type="Gene3D" id="3.40.630.30">
    <property type="match status" value="1"/>
</dbReference>
<evidence type="ECO:0000259" key="1">
    <source>
        <dbReference type="PROSITE" id="PS51186"/>
    </source>
</evidence>
<name>A0ABT7LGQ7_9BURK</name>
<evidence type="ECO:0000313" key="2">
    <source>
        <dbReference type="EMBL" id="MDL5032041.1"/>
    </source>
</evidence>
<keyword evidence="3" id="KW-1185">Reference proteome</keyword>
<dbReference type="SUPFAM" id="SSF55729">
    <property type="entry name" value="Acyl-CoA N-acyltransferases (Nat)"/>
    <property type="match status" value="1"/>
</dbReference>
<dbReference type="InterPro" id="IPR051531">
    <property type="entry name" value="N-acetyltransferase"/>
</dbReference>
<gene>
    <name evidence="2" type="ORF">QRD43_08980</name>
</gene>
<dbReference type="InterPro" id="IPR000182">
    <property type="entry name" value="GNAT_dom"/>
</dbReference>
<dbReference type="Pfam" id="PF13302">
    <property type="entry name" value="Acetyltransf_3"/>
    <property type="match status" value="1"/>
</dbReference>